<dbReference type="Pfam" id="PF14299">
    <property type="entry name" value="PP2"/>
    <property type="match status" value="1"/>
</dbReference>
<evidence type="ECO:0000259" key="1">
    <source>
        <dbReference type="PROSITE" id="PS50104"/>
    </source>
</evidence>
<dbReference type="Pfam" id="PF00646">
    <property type="entry name" value="F-box"/>
    <property type="match status" value="1"/>
</dbReference>
<dbReference type="GO" id="GO:0007165">
    <property type="term" value="P:signal transduction"/>
    <property type="evidence" value="ECO:0007669"/>
    <property type="project" value="InterPro"/>
</dbReference>
<sequence length="870" mass="98548">MDKNEETKLSDNIIYNKNDSSVSSFISHLITAFNCRGIKLFSGICLVIFSRDYASSVSCLENLAKHLELSCCDKKSYEVVPVFYGVSRSDVRQQSGPFSDAFTELERSYPADKVTRLRWALAKIAELKGHEYDEEFSEESEVVEEISEAIFEILNPTEEIGIHSRQLDIENLLCKQPWGLRTIGIFGKPGIGKTILAKAIFRRMGEGYDATYFVKDFHTKHSEKRLEPLPSDFLCLIPMEVFDLNNSGSEPCHRRKRVLVVLDDVRDAQDAMSFLGAVDQFAPGSLIIITSRDKSVLEKCQMNEIYELKGLSDEDALKLLTRCAFGSGVIEQNLLDLSMRLIESSDGNPSTLISYAEELKGKKMTEMESALLKICHDAQDRQTRFEGPVHIIDVCINTSKNRSFCLISCGNDYEHAVLDKRDTNQKESIMRASHIYLSDAQNLPEFDHKSCVHESVPSDLRDSRMDHDPAVQSLPQHIHRKPPVIYQGFACQFHKLKLWGFGGYYKSFSMLKRIKLGHLVTLVEVDEISEACHLEKIDLQDCTSLESIPSTDKLERLQVLNLSGCNGIKRFPDVVRTIRELNLEGTGEGGGEIVSESSPFSLLPEHCISDIISFTSPLDACVVASVSRTFESAAKSDTVWDKFLPPDYESLVPRSRDYSSKKEFYFALCENPILIDDPVLIDDGKMSLWLERASGKRCIMLLAMNLSVTWGNSPEHWQWISVPEARFGIVPELIKVCWFHIDGKMNTRVLSPGTCYSAYIVFKKEDDCYGFEDVAIEAAVGVVGQEPTRRSICFDEAMDGKSFRRERGRSNLVKPEKRKDGWIEIELGEFFNEGDMFSDEIEIRVSEIKELNWKRGLIILGIEIRPTTIR</sequence>
<feature type="domain" description="TIR" evidence="1">
    <location>
        <begin position="1"/>
        <end position="150"/>
    </location>
</feature>
<protein>
    <submittedName>
        <fullName evidence="3">F-box domain</fullName>
    </submittedName>
</protein>
<dbReference type="InterPro" id="IPR001810">
    <property type="entry name" value="F-box_dom"/>
</dbReference>
<reference evidence="3 4" key="1">
    <citation type="submission" date="2020-12" db="EMBL/GenBank/DDBJ databases">
        <title>Concerted genomic and epigenomic changes stabilize Arabidopsis allopolyploids.</title>
        <authorList>
            <person name="Chen Z."/>
        </authorList>
    </citation>
    <scope>NUCLEOTIDE SEQUENCE [LARGE SCALE GENOMIC DNA]</scope>
    <source>
        <strain evidence="3">As9502</strain>
        <tissue evidence="3">Leaf</tissue>
    </source>
</reference>
<dbReference type="PROSITE" id="PS50104">
    <property type="entry name" value="TIR"/>
    <property type="match status" value="1"/>
</dbReference>
<dbReference type="PROSITE" id="PS50181">
    <property type="entry name" value="FBOX"/>
    <property type="match status" value="1"/>
</dbReference>
<accession>A0A8T1XPR0</accession>
<dbReference type="OrthoDB" id="1111491at2759"/>
<feature type="domain" description="F-box" evidence="2">
    <location>
        <begin position="597"/>
        <end position="643"/>
    </location>
</feature>
<organism evidence="3 4">
    <name type="scientific">Arabidopsis suecica</name>
    <name type="common">Swedish thale-cress</name>
    <name type="synonym">Cardaminopsis suecica</name>
    <dbReference type="NCBI Taxonomy" id="45249"/>
    <lineage>
        <taxon>Eukaryota</taxon>
        <taxon>Viridiplantae</taxon>
        <taxon>Streptophyta</taxon>
        <taxon>Embryophyta</taxon>
        <taxon>Tracheophyta</taxon>
        <taxon>Spermatophyta</taxon>
        <taxon>Magnoliopsida</taxon>
        <taxon>eudicotyledons</taxon>
        <taxon>Gunneridae</taxon>
        <taxon>Pentapetalae</taxon>
        <taxon>rosids</taxon>
        <taxon>malvids</taxon>
        <taxon>Brassicales</taxon>
        <taxon>Brassicaceae</taxon>
        <taxon>Camelineae</taxon>
        <taxon>Arabidopsis</taxon>
    </lineage>
</organism>
<dbReference type="SMART" id="SM00256">
    <property type="entry name" value="FBOX"/>
    <property type="match status" value="1"/>
</dbReference>
<dbReference type="InterPro" id="IPR025886">
    <property type="entry name" value="PP2-like"/>
</dbReference>
<evidence type="ECO:0000313" key="3">
    <source>
        <dbReference type="EMBL" id="KAG7536355.1"/>
    </source>
</evidence>
<dbReference type="SMART" id="SM00255">
    <property type="entry name" value="TIR"/>
    <property type="match status" value="1"/>
</dbReference>
<name>A0A8T1XPR0_ARASU</name>
<dbReference type="Pfam" id="PF00931">
    <property type="entry name" value="NB-ARC"/>
    <property type="match status" value="1"/>
</dbReference>
<dbReference type="InterPro" id="IPR000157">
    <property type="entry name" value="TIR_dom"/>
</dbReference>
<comment type="caution">
    <text evidence="3">The sequence shown here is derived from an EMBL/GenBank/DDBJ whole genome shotgun (WGS) entry which is preliminary data.</text>
</comment>
<evidence type="ECO:0000313" key="4">
    <source>
        <dbReference type="Proteomes" id="UP000694251"/>
    </source>
</evidence>
<dbReference type="Proteomes" id="UP000694251">
    <property type="component" value="Chromosome 13"/>
</dbReference>
<dbReference type="AlphaFoldDB" id="A0A8T1XPR0"/>
<dbReference type="FunFam" id="1.20.1280.50:FF:000112">
    <property type="entry name" value="F-box protein PP2-B1"/>
    <property type="match status" value="1"/>
</dbReference>
<evidence type="ECO:0000259" key="2">
    <source>
        <dbReference type="PROSITE" id="PS50181"/>
    </source>
</evidence>
<dbReference type="PANTHER" id="PTHR32278:SF119">
    <property type="entry name" value="F-BOX PROTEIN PP2-B10-RELATED"/>
    <property type="match status" value="1"/>
</dbReference>
<keyword evidence="4" id="KW-1185">Reference proteome</keyword>
<proteinExistence type="predicted"/>
<dbReference type="PANTHER" id="PTHR32278">
    <property type="entry name" value="F-BOX DOMAIN-CONTAINING PROTEIN"/>
    <property type="match status" value="1"/>
</dbReference>
<dbReference type="EMBL" id="JAEFBJ010000013">
    <property type="protein sequence ID" value="KAG7536355.1"/>
    <property type="molecule type" value="Genomic_DNA"/>
</dbReference>
<dbReference type="InterPro" id="IPR002182">
    <property type="entry name" value="NB-ARC"/>
</dbReference>
<dbReference type="Pfam" id="PF01582">
    <property type="entry name" value="TIR"/>
    <property type="match status" value="1"/>
</dbReference>
<dbReference type="CDD" id="cd22162">
    <property type="entry name" value="F-box_AtSKIP3-like"/>
    <property type="match status" value="1"/>
</dbReference>
<gene>
    <name evidence="3" type="ORF">ISN44_As13g003100</name>
</gene>
<dbReference type="GO" id="GO:0043531">
    <property type="term" value="F:ADP binding"/>
    <property type="evidence" value="ECO:0007669"/>
    <property type="project" value="InterPro"/>
</dbReference>